<reference evidence="1 2" key="1">
    <citation type="submission" date="2020-03" db="EMBL/GenBank/DDBJ databases">
        <title>Draft genome sequences of bacterial isolates from the female urobiome.</title>
        <authorList>
            <person name="Miller-Ensminger T."/>
            <person name="Wolfe A.J."/>
            <person name="Putonti C."/>
        </authorList>
    </citation>
    <scope>NUCLEOTIDE SEQUENCE [LARGE SCALE GENOMIC DNA]</scope>
    <source>
        <strain evidence="1 2">UMB8490</strain>
    </source>
</reference>
<protein>
    <submittedName>
        <fullName evidence="1">Uncharacterized protein</fullName>
    </submittedName>
</protein>
<dbReference type="Proteomes" id="UP000591626">
    <property type="component" value="Unassembled WGS sequence"/>
</dbReference>
<accession>A0AAP6XMK8</accession>
<sequence length="108" mass="11608">MDTQTFTTNLSLEEIEQRLSGLDKFNVKDKTDGELAVNVGSALKFRLIGVYLNKDYQAPLAIDAADNGDGTTTVELSARGTEGAVITTGTAEQFFNDAFAELRATLEG</sequence>
<organism evidence="1 2">
    <name type="scientific">Corynebacterium coyleae</name>
    <dbReference type="NCBI Taxonomy" id="53374"/>
    <lineage>
        <taxon>Bacteria</taxon>
        <taxon>Bacillati</taxon>
        <taxon>Actinomycetota</taxon>
        <taxon>Actinomycetes</taxon>
        <taxon>Mycobacteriales</taxon>
        <taxon>Corynebacteriaceae</taxon>
        <taxon>Corynebacterium</taxon>
    </lineage>
</organism>
<dbReference type="EMBL" id="JAAUVV010000007">
    <property type="protein sequence ID" value="NJJ03762.1"/>
    <property type="molecule type" value="Genomic_DNA"/>
</dbReference>
<comment type="caution">
    <text evidence="1">The sequence shown here is derived from an EMBL/GenBank/DDBJ whole genome shotgun (WGS) entry which is preliminary data.</text>
</comment>
<name>A0AAP6XMK8_9CORY</name>
<proteinExistence type="predicted"/>
<evidence type="ECO:0000313" key="1">
    <source>
        <dbReference type="EMBL" id="NJJ03762.1"/>
    </source>
</evidence>
<gene>
    <name evidence="1" type="ORF">HC138_05260</name>
</gene>
<dbReference type="RefSeq" id="WP_167616333.1">
    <property type="nucleotide sequence ID" value="NZ_JAAUVV010000007.1"/>
</dbReference>
<dbReference type="AlphaFoldDB" id="A0AAP6XMK8"/>
<evidence type="ECO:0000313" key="2">
    <source>
        <dbReference type="Proteomes" id="UP000591626"/>
    </source>
</evidence>